<name>A0A1X0P7X0_9TRYP</name>
<sequence>MSGAATSEPLSTDLVDPAVEASLLPRSSSGRSSRSSDRHTVVDVKFVSVLLSRADKSSSWGFLLCGRSVPLRVGEITSDVASRLQKGDEIVEINGVEPMDYAEAIQVFQCARLHLQLRLRRTVCVNREGTPFEDTPTREFHGVGDNQSEDLACAMSTTGPTSSSFCTILEPDNGFSETVVQPRPASCDEPPCARPGVDVRHSTQRTPSQLLHNSQNADDGRCGVGLVGSSVTVSSGKVSSQPFSVDVENAWRQILFGRQTSQMVGHGCRNYRDLCDVLPIPMQRAVYDRRSCPFSAADGFTEEFHTAVQYTLTQRALSSSRGAISCGGTPVPHEHDDRPRDTASLNEDILGIETSRNEEIQRFRQAEGWTERCEALVAQHKDMLRIVECHTAEREGWCRGEVERYSQIEDVANEFLKKYRETVSRDLRAEGRNRNPHFAATRGRSRNEEGTTSSRSFRLPTPPPPPPPGQSGNHFSSVRRPQD</sequence>
<dbReference type="InterPro" id="IPR001478">
    <property type="entry name" value="PDZ"/>
</dbReference>
<feature type="region of interest" description="Disordered" evidence="1">
    <location>
        <begin position="427"/>
        <end position="483"/>
    </location>
</feature>
<organism evidence="3 4">
    <name type="scientific">Trypanosoma theileri</name>
    <dbReference type="NCBI Taxonomy" id="67003"/>
    <lineage>
        <taxon>Eukaryota</taxon>
        <taxon>Discoba</taxon>
        <taxon>Euglenozoa</taxon>
        <taxon>Kinetoplastea</taxon>
        <taxon>Metakinetoplastina</taxon>
        <taxon>Trypanosomatida</taxon>
        <taxon>Trypanosomatidae</taxon>
        <taxon>Trypanosoma</taxon>
    </lineage>
</organism>
<feature type="domain" description="PDZ" evidence="2">
    <location>
        <begin position="48"/>
        <end position="123"/>
    </location>
</feature>
<evidence type="ECO:0000313" key="3">
    <source>
        <dbReference type="EMBL" id="ORC92945.1"/>
    </source>
</evidence>
<dbReference type="RefSeq" id="XP_028887011.1">
    <property type="nucleotide sequence ID" value="XM_029021589.1"/>
</dbReference>
<accession>A0A1X0P7X0</accession>
<dbReference type="AlphaFoldDB" id="A0A1X0P7X0"/>
<dbReference type="EMBL" id="NBCO01000002">
    <property type="protein sequence ID" value="ORC92945.1"/>
    <property type="molecule type" value="Genomic_DNA"/>
</dbReference>
<dbReference type="PROSITE" id="PS50106">
    <property type="entry name" value="PDZ"/>
    <property type="match status" value="1"/>
</dbReference>
<dbReference type="OrthoDB" id="249626at2759"/>
<feature type="region of interest" description="Disordered" evidence="1">
    <location>
        <begin position="196"/>
        <end position="215"/>
    </location>
</feature>
<feature type="compositionally biased region" description="Pro residues" evidence="1">
    <location>
        <begin position="460"/>
        <end position="469"/>
    </location>
</feature>
<evidence type="ECO:0000313" key="4">
    <source>
        <dbReference type="Proteomes" id="UP000192257"/>
    </source>
</evidence>
<comment type="caution">
    <text evidence="3">The sequence shown here is derived from an EMBL/GenBank/DDBJ whole genome shotgun (WGS) entry which is preliminary data.</text>
</comment>
<dbReference type="GeneID" id="39981369"/>
<dbReference type="SUPFAM" id="SSF50156">
    <property type="entry name" value="PDZ domain-like"/>
    <property type="match status" value="1"/>
</dbReference>
<dbReference type="SMART" id="SM00228">
    <property type="entry name" value="PDZ"/>
    <property type="match status" value="1"/>
</dbReference>
<dbReference type="Gene3D" id="2.30.42.10">
    <property type="match status" value="1"/>
</dbReference>
<dbReference type="STRING" id="67003.A0A1X0P7X0"/>
<feature type="compositionally biased region" description="Polar residues" evidence="1">
    <location>
        <begin position="204"/>
        <end position="215"/>
    </location>
</feature>
<gene>
    <name evidence="3" type="ORF">TM35_000022710</name>
</gene>
<dbReference type="VEuPathDB" id="TriTrypDB:TM35_000022710"/>
<evidence type="ECO:0000256" key="1">
    <source>
        <dbReference type="SAM" id="MobiDB-lite"/>
    </source>
</evidence>
<keyword evidence="4" id="KW-1185">Reference proteome</keyword>
<protein>
    <submittedName>
        <fullName evidence="3">Putative formin</fullName>
    </submittedName>
</protein>
<evidence type="ECO:0000259" key="2">
    <source>
        <dbReference type="PROSITE" id="PS50106"/>
    </source>
</evidence>
<reference evidence="3 4" key="1">
    <citation type="submission" date="2017-03" db="EMBL/GenBank/DDBJ databases">
        <title>An alternative strategy for trypanosome survival in the mammalian bloodstream revealed through genome and transcriptome analysis of the ubiquitous bovine parasite Trypanosoma (Megatrypanum) theileri.</title>
        <authorList>
            <person name="Kelly S."/>
            <person name="Ivens A."/>
            <person name="Mott A."/>
            <person name="O'Neill E."/>
            <person name="Emms D."/>
            <person name="Macleod O."/>
            <person name="Voorheis P."/>
            <person name="Matthews J."/>
            <person name="Matthews K."/>
            <person name="Carrington M."/>
        </authorList>
    </citation>
    <scope>NUCLEOTIDE SEQUENCE [LARGE SCALE GENOMIC DNA]</scope>
    <source>
        <strain evidence="3">Edinburgh</strain>
    </source>
</reference>
<dbReference type="CDD" id="cd00136">
    <property type="entry name" value="PDZ_canonical"/>
    <property type="match status" value="1"/>
</dbReference>
<dbReference type="Proteomes" id="UP000192257">
    <property type="component" value="Unassembled WGS sequence"/>
</dbReference>
<dbReference type="InterPro" id="IPR036034">
    <property type="entry name" value="PDZ_sf"/>
</dbReference>
<proteinExistence type="predicted"/>